<keyword evidence="4" id="KW-1278">Translocase</keyword>
<dbReference type="PANTHER" id="PTHR43507:SF1">
    <property type="entry name" value="NADH-UBIQUINONE OXIDOREDUCTASE CHAIN 4"/>
    <property type="match status" value="1"/>
</dbReference>
<evidence type="ECO:0000256" key="3">
    <source>
        <dbReference type="ARBA" id="ARBA00022692"/>
    </source>
</evidence>
<feature type="transmembrane region" description="Helical" evidence="9">
    <location>
        <begin position="260"/>
        <end position="280"/>
    </location>
</feature>
<keyword evidence="3 8" id="KW-0812">Transmembrane</keyword>
<feature type="transmembrane region" description="Helical" evidence="9">
    <location>
        <begin position="325"/>
        <end position="346"/>
    </location>
</feature>
<keyword evidence="5 9" id="KW-1133">Transmembrane helix</keyword>
<sequence>MPADLPILSLITFSPLLGLLVLLFLPKHRSRWLKVTAITATLLPLLLSFWLYADYDGVKGGKPYEEQATWISTSLNKEAVGEVSSYTFEMQYHLGVDGLSMPLLLLTTIVGVMAALASVHIKKRWKAFYIWFLLLEVGMLGVFLARDVFLFFVFFEMTLIPMFFLIGIWGYMNREQAANKFLIYNGIGSAIMLLAFVFLVATAGFRAEQLPEQQQTHLSYSGSYDVIGANLADPNAYVNLSPEQTQGTDNPLYLSERMHWVIFLLLLIAFGIKLPIFPFHTWMLKVHAEAPPSVVMIHSGVLLKMGAYGLLRFGVFMFPAQTKDWATVLAILGVVNILYGAVLALVQKEFKLVLAYSSISHMGIVLLGIASLNEIGLHGAVIQLVSHGLISALLFLLVGSIYERTGSTELKDLGGLARSMPFLSGILLAAGMASLGLPGLSGFVGEFLSLLGLFDSMRIITAIAVLGVILTAVYVLRSVLGITFGALPERLAAIRDVRLVEAVPMIALLAFIVLIGIYPAVLTLPMQHGFDSLLRQLSDKAGR</sequence>
<evidence type="ECO:0000256" key="5">
    <source>
        <dbReference type="ARBA" id="ARBA00022989"/>
    </source>
</evidence>
<dbReference type="EC" id="1.6.5.-" evidence="12"/>
<evidence type="ECO:0000256" key="4">
    <source>
        <dbReference type="ARBA" id="ARBA00022967"/>
    </source>
</evidence>
<keyword evidence="13" id="KW-1185">Reference proteome</keyword>
<dbReference type="InterPro" id="IPR010227">
    <property type="entry name" value="NADH_Q_OxRdtase_chainM/4"/>
</dbReference>
<dbReference type="Proteomes" id="UP000665561">
    <property type="component" value="Unassembled WGS sequence"/>
</dbReference>
<feature type="transmembrane region" description="Helical" evidence="9">
    <location>
        <begin position="353"/>
        <end position="372"/>
    </location>
</feature>
<accession>A0ABW9XVP0</accession>
<feature type="domain" description="NADH:ubiquinone oxidoreductase chain 4 N-terminal" evidence="11">
    <location>
        <begin position="84"/>
        <end position="135"/>
    </location>
</feature>
<feature type="transmembrane region" description="Helical" evidence="9">
    <location>
        <begin position="422"/>
        <end position="440"/>
    </location>
</feature>
<evidence type="ECO:0000256" key="8">
    <source>
        <dbReference type="RuleBase" id="RU000320"/>
    </source>
</evidence>
<dbReference type="PANTHER" id="PTHR43507">
    <property type="entry name" value="NADH-UBIQUINONE OXIDOREDUCTASE CHAIN 4"/>
    <property type="match status" value="1"/>
</dbReference>
<dbReference type="EMBL" id="JAAAMV010000023">
    <property type="protein sequence ID" value="NBD26753.1"/>
    <property type="molecule type" value="Genomic_DNA"/>
</dbReference>
<evidence type="ECO:0000313" key="13">
    <source>
        <dbReference type="Proteomes" id="UP000665561"/>
    </source>
</evidence>
<comment type="subcellular location">
    <subcellularLocation>
        <location evidence="1">Cell membrane</location>
        <topology evidence="1">Multi-pass membrane protein</topology>
    </subcellularLocation>
    <subcellularLocation>
        <location evidence="8">Membrane</location>
        <topology evidence="8">Multi-pass membrane protein</topology>
    </subcellularLocation>
</comment>
<dbReference type="NCBIfam" id="TIGR01972">
    <property type="entry name" value="NDH_I_M"/>
    <property type="match status" value="1"/>
</dbReference>
<keyword evidence="7 9" id="KW-0472">Membrane</keyword>
<dbReference type="InterPro" id="IPR003918">
    <property type="entry name" value="NADH_UbQ_OxRdtase"/>
</dbReference>
<gene>
    <name evidence="12" type="ORF">GT019_23000</name>
</gene>
<evidence type="ECO:0000256" key="7">
    <source>
        <dbReference type="ARBA" id="ARBA00023136"/>
    </source>
</evidence>
<dbReference type="PRINTS" id="PR01437">
    <property type="entry name" value="NUOXDRDTASE4"/>
</dbReference>
<feature type="transmembrane region" description="Helical" evidence="9">
    <location>
        <begin position="6"/>
        <end position="25"/>
    </location>
</feature>
<feature type="transmembrane region" description="Helical" evidence="9">
    <location>
        <begin position="499"/>
        <end position="521"/>
    </location>
</feature>
<feature type="transmembrane region" description="Helical" evidence="9">
    <location>
        <begin position="151"/>
        <end position="171"/>
    </location>
</feature>
<comment type="similarity">
    <text evidence="2">Belongs to the complex I subunit 4 family.</text>
</comment>
<evidence type="ECO:0000259" key="10">
    <source>
        <dbReference type="Pfam" id="PF00361"/>
    </source>
</evidence>
<dbReference type="RefSeq" id="WP_161745772.1">
    <property type="nucleotide sequence ID" value="NZ_JAAAMV010000023.1"/>
</dbReference>
<comment type="caution">
    <text evidence="12">The sequence shown here is derived from an EMBL/GenBank/DDBJ whole genome shotgun (WGS) entry which is preliminary data.</text>
</comment>
<feature type="transmembrane region" description="Helical" evidence="9">
    <location>
        <begin position="99"/>
        <end position="121"/>
    </location>
</feature>
<keyword evidence="12" id="KW-0560">Oxidoreductase</keyword>
<feature type="domain" description="NADH:quinone oxidoreductase/Mrp antiporter transmembrane" evidence="10">
    <location>
        <begin position="145"/>
        <end position="471"/>
    </location>
</feature>
<feature type="transmembrane region" description="Helical" evidence="9">
    <location>
        <begin position="128"/>
        <end position="145"/>
    </location>
</feature>
<dbReference type="InterPro" id="IPR001750">
    <property type="entry name" value="ND/Mrp_TM"/>
</dbReference>
<dbReference type="GO" id="GO:0016491">
    <property type="term" value="F:oxidoreductase activity"/>
    <property type="evidence" value="ECO:0007669"/>
    <property type="project" value="UniProtKB-KW"/>
</dbReference>
<proteinExistence type="inferred from homology"/>
<name>A0ABW9XVP0_9BACL</name>
<evidence type="ECO:0000256" key="6">
    <source>
        <dbReference type="ARBA" id="ARBA00023027"/>
    </source>
</evidence>
<feature type="transmembrane region" description="Helical" evidence="9">
    <location>
        <begin position="32"/>
        <end position="53"/>
    </location>
</feature>
<feature type="transmembrane region" description="Helical" evidence="9">
    <location>
        <begin position="460"/>
        <end position="487"/>
    </location>
</feature>
<reference evidence="12 13" key="1">
    <citation type="submission" date="2020-01" db="EMBL/GenBank/DDBJ databases">
        <title>Paenibacillus soybeanensis sp. nov. isolated from the nodules of soybean (Glycine max(L.) Merr).</title>
        <authorList>
            <person name="Wang H."/>
        </authorList>
    </citation>
    <scope>NUCLEOTIDE SEQUENCE [LARGE SCALE GENOMIC DNA]</scope>
    <source>
        <strain evidence="12 13">T1</strain>
    </source>
</reference>
<feature type="transmembrane region" description="Helical" evidence="9">
    <location>
        <begin position="301"/>
        <end position="319"/>
    </location>
</feature>
<dbReference type="InterPro" id="IPR000260">
    <property type="entry name" value="NADH4_N"/>
</dbReference>
<evidence type="ECO:0000313" key="12">
    <source>
        <dbReference type="EMBL" id="NBD26753.1"/>
    </source>
</evidence>
<feature type="transmembrane region" description="Helical" evidence="9">
    <location>
        <begin position="384"/>
        <end position="402"/>
    </location>
</feature>
<organism evidence="12 13">
    <name type="scientific">Paenibacillus glycinis</name>
    <dbReference type="NCBI Taxonomy" id="2697035"/>
    <lineage>
        <taxon>Bacteria</taxon>
        <taxon>Bacillati</taxon>
        <taxon>Bacillota</taxon>
        <taxon>Bacilli</taxon>
        <taxon>Bacillales</taxon>
        <taxon>Paenibacillaceae</taxon>
        <taxon>Paenibacillus</taxon>
    </lineage>
</organism>
<dbReference type="Pfam" id="PF01059">
    <property type="entry name" value="Oxidored_q5_N"/>
    <property type="match status" value="1"/>
</dbReference>
<keyword evidence="6" id="KW-0520">NAD</keyword>
<evidence type="ECO:0000256" key="1">
    <source>
        <dbReference type="ARBA" id="ARBA00004651"/>
    </source>
</evidence>
<evidence type="ECO:0000259" key="11">
    <source>
        <dbReference type="Pfam" id="PF01059"/>
    </source>
</evidence>
<evidence type="ECO:0000256" key="2">
    <source>
        <dbReference type="ARBA" id="ARBA00009025"/>
    </source>
</evidence>
<feature type="transmembrane region" description="Helical" evidence="9">
    <location>
        <begin position="183"/>
        <end position="205"/>
    </location>
</feature>
<dbReference type="Pfam" id="PF00361">
    <property type="entry name" value="Proton_antipo_M"/>
    <property type="match status" value="1"/>
</dbReference>
<evidence type="ECO:0000256" key="9">
    <source>
        <dbReference type="SAM" id="Phobius"/>
    </source>
</evidence>
<protein>
    <submittedName>
        <fullName evidence="12">NADH-quinone oxidoreductase subunit M</fullName>
        <ecNumber evidence="12">1.6.5.-</ecNumber>
    </submittedName>
</protein>